<dbReference type="PANTHER" id="PTHR44688">
    <property type="entry name" value="DNA-BINDING TRANSCRIPTIONAL ACTIVATOR DEVR_DOSR"/>
    <property type="match status" value="1"/>
</dbReference>
<proteinExistence type="predicted"/>
<evidence type="ECO:0000256" key="2">
    <source>
        <dbReference type="ARBA" id="ARBA00023125"/>
    </source>
</evidence>
<gene>
    <name evidence="6" type="ORF">BANT918_00554</name>
</gene>
<dbReference type="GO" id="GO:0006355">
    <property type="term" value="P:regulation of DNA-templated transcription"/>
    <property type="evidence" value="ECO:0007669"/>
    <property type="project" value="InterPro"/>
</dbReference>
<dbReference type="SMART" id="SM00421">
    <property type="entry name" value="HTH_LUXR"/>
    <property type="match status" value="1"/>
</dbReference>
<reference evidence="6 7" key="1">
    <citation type="submission" date="2017-03" db="EMBL/GenBank/DDBJ databases">
        <authorList>
            <person name="Afonso C.L."/>
            <person name="Miller P.J."/>
            <person name="Scott M.A."/>
            <person name="Spackman E."/>
            <person name="Goraichik I."/>
            <person name="Dimitrov K.M."/>
            <person name="Suarez D.L."/>
            <person name="Swayne D.E."/>
        </authorList>
    </citation>
    <scope>NUCLEOTIDE SEQUENCE [LARGE SCALE GENOMIC DNA]</scope>
    <source>
        <strain evidence="6 7">CNRZ 918</strain>
    </source>
</reference>
<dbReference type="EMBL" id="FXZD01000002">
    <property type="protein sequence ID" value="SMX70158.1"/>
    <property type="molecule type" value="Genomic_DNA"/>
</dbReference>
<dbReference type="Pfam" id="PF00196">
    <property type="entry name" value="GerE"/>
    <property type="match status" value="1"/>
</dbReference>
<keyword evidence="3" id="KW-0804">Transcription</keyword>
<sequence length="892" mass="96585">MHSTEDPSPTHREYDHLVHLTATRRRESQQIVDFLHTGRSVIVVCLTGDGALDSARSLATTLGQPQHSMLRVTAHTTVAEVEEFTDPAKLDGGPRIICGAHLLPPEAGPIIDHALHISRVPIAYLVDGDRLRTVNRDGNGPLTQIAASWSSGELERVDLARLTGSESLALVTGLAGTVPLDGLQLRILAALSAGRPLIAVDLVTWAAESPHKVPQRYPHDSVDTPPFGHRTLSRLAARYPHMHTDTLVAARRLGAISPLPVNTAKLLFGDTVIARLIDLRLARELEVTGQPSVAVSPLHVSAIDGARLGEANEEEDRNFRAKLETMWRAGYPVGEVAAISLARDVINDGRELNLPRVRLLLAAARSLNRLGDPMEAAVMLLTVEDAVGDDPTLLIEWELQSITVRLVSGDREGAVKLIRAGIDHGPMGCEHRPDYLELLFVAAAALASDVELPQWWTDFLQDVIDPLIPGIANLVSSFTGSVMTRVEDVGSVLESPRASPALRLAALAAMCQHHLKNDDADGLISAAASGFDLITEITASRSWALDDFTFTMAWYFTVGATVNCLLAGVEHERSELTVRQLLDTACGASAHSGWQLTAMAAWCIGILRLFEGEVDSAARDYEAFSAAVNPALLAVGWGLRDTVGRWQRSRAPYFHLSADDDRSRAQGYRLHDGLTAFLLGPGSTSAGESPIWLRTILTHARLLDGTITAAEASESLRGDPDIDLPGPRAARRHIDAAAGEEPEALLAAGRELQQTGYLGAARHAFRQARALFLGERMSARARVAGEALDALQTRASMTPEDPRPTTDPSVTSTEASPVVTLTERELEICRLVAEGLTNVQISQRLVLSVRTVESHVLQARAKLGAERRRDIPMKMLKLRDAGRINAAHRPKR</sequence>
<dbReference type="Proteomes" id="UP000234433">
    <property type="component" value="Unassembled WGS sequence"/>
</dbReference>
<dbReference type="PROSITE" id="PS50043">
    <property type="entry name" value="HTH_LUXR_2"/>
    <property type="match status" value="1"/>
</dbReference>
<keyword evidence="2" id="KW-0238">DNA-binding</keyword>
<protein>
    <submittedName>
        <fullName evidence="6">Regulatory protein, luxR family</fullName>
    </submittedName>
</protein>
<evidence type="ECO:0000256" key="3">
    <source>
        <dbReference type="ARBA" id="ARBA00023163"/>
    </source>
</evidence>
<feature type="compositionally biased region" description="Polar residues" evidence="4">
    <location>
        <begin position="806"/>
        <end position="815"/>
    </location>
</feature>
<dbReference type="RefSeq" id="WP_101618861.1">
    <property type="nucleotide sequence ID" value="NZ_FXZD01000002.1"/>
</dbReference>
<evidence type="ECO:0000256" key="4">
    <source>
        <dbReference type="SAM" id="MobiDB-lite"/>
    </source>
</evidence>
<evidence type="ECO:0000259" key="5">
    <source>
        <dbReference type="PROSITE" id="PS50043"/>
    </source>
</evidence>
<evidence type="ECO:0000313" key="7">
    <source>
        <dbReference type="Proteomes" id="UP000234433"/>
    </source>
</evidence>
<evidence type="ECO:0000256" key="1">
    <source>
        <dbReference type="ARBA" id="ARBA00023015"/>
    </source>
</evidence>
<dbReference type="GO" id="GO:0003677">
    <property type="term" value="F:DNA binding"/>
    <property type="evidence" value="ECO:0007669"/>
    <property type="project" value="UniProtKB-KW"/>
</dbReference>
<name>A0A2H1I4N4_9MICO</name>
<dbReference type="PRINTS" id="PR00038">
    <property type="entry name" value="HTHLUXR"/>
</dbReference>
<evidence type="ECO:0000313" key="6">
    <source>
        <dbReference type="EMBL" id="SMX70158.1"/>
    </source>
</evidence>
<feature type="region of interest" description="Disordered" evidence="4">
    <location>
        <begin position="792"/>
        <end position="817"/>
    </location>
</feature>
<dbReference type="SUPFAM" id="SSF46894">
    <property type="entry name" value="C-terminal effector domain of the bipartite response regulators"/>
    <property type="match status" value="1"/>
</dbReference>
<feature type="domain" description="HTH luxR-type" evidence="5">
    <location>
        <begin position="814"/>
        <end position="879"/>
    </location>
</feature>
<accession>A0A2H1I4N4</accession>
<dbReference type="PANTHER" id="PTHR44688:SF16">
    <property type="entry name" value="DNA-BINDING TRANSCRIPTIONAL ACTIVATOR DEVR_DOSR"/>
    <property type="match status" value="1"/>
</dbReference>
<keyword evidence="1" id="KW-0805">Transcription regulation</keyword>
<dbReference type="OrthoDB" id="3197423at2"/>
<dbReference type="AlphaFoldDB" id="A0A2H1I4N4"/>
<dbReference type="InterPro" id="IPR016032">
    <property type="entry name" value="Sig_transdc_resp-reg_C-effctor"/>
</dbReference>
<dbReference type="CDD" id="cd06170">
    <property type="entry name" value="LuxR_C_like"/>
    <property type="match status" value="1"/>
</dbReference>
<dbReference type="Gene3D" id="1.10.10.10">
    <property type="entry name" value="Winged helix-like DNA-binding domain superfamily/Winged helix DNA-binding domain"/>
    <property type="match status" value="1"/>
</dbReference>
<organism evidence="6 7">
    <name type="scientific">Brevibacterium antiquum CNRZ 918</name>
    <dbReference type="NCBI Taxonomy" id="1255637"/>
    <lineage>
        <taxon>Bacteria</taxon>
        <taxon>Bacillati</taxon>
        <taxon>Actinomycetota</taxon>
        <taxon>Actinomycetes</taxon>
        <taxon>Micrococcales</taxon>
        <taxon>Brevibacteriaceae</taxon>
        <taxon>Brevibacterium</taxon>
    </lineage>
</organism>
<dbReference type="InterPro" id="IPR036388">
    <property type="entry name" value="WH-like_DNA-bd_sf"/>
</dbReference>
<dbReference type="InterPro" id="IPR000792">
    <property type="entry name" value="Tscrpt_reg_LuxR_C"/>
</dbReference>